<sequence>MIVEEMVSRSQDAATVARVYGEPLEKNGSTVIPAARISARGGSGPARRHLSQRAPS</sequence>
<dbReference type="AlphaFoldDB" id="A0A6J4SMT1"/>
<accession>A0A6J4SMT1</accession>
<gene>
    <name evidence="1" type="ORF">AVDCRST_MAG05-2277</name>
</gene>
<organism evidence="1">
    <name type="scientific">uncultured Rubrobacteraceae bacterium</name>
    <dbReference type="NCBI Taxonomy" id="349277"/>
    <lineage>
        <taxon>Bacteria</taxon>
        <taxon>Bacillati</taxon>
        <taxon>Actinomycetota</taxon>
        <taxon>Rubrobacteria</taxon>
        <taxon>Rubrobacterales</taxon>
        <taxon>Rubrobacteraceae</taxon>
        <taxon>environmental samples</taxon>
    </lineage>
</organism>
<name>A0A6J4SMT1_9ACTN</name>
<protein>
    <submittedName>
        <fullName evidence="1">Uncharacterized protein</fullName>
    </submittedName>
</protein>
<proteinExistence type="predicted"/>
<dbReference type="EMBL" id="CADCVM010000241">
    <property type="protein sequence ID" value="CAA9498318.1"/>
    <property type="molecule type" value="Genomic_DNA"/>
</dbReference>
<reference evidence="1" key="1">
    <citation type="submission" date="2020-02" db="EMBL/GenBank/DDBJ databases">
        <authorList>
            <person name="Meier V. D."/>
        </authorList>
    </citation>
    <scope>NUCLEOTIDE SEQUENCE</scope>
    <source>
        <strain evidence="1">AVDCRST_MAG05</strain>
    </source>
</reference>
<evidence type="ECO:0000313" key="1">
    <source>
        <dbReference type="EMBL" id="CAA9498318.1"/>
    </source>
</evidence>